<gene>
    <name evidence="1" type="ORF">HPB50_021966</name>
</gene>
<comment type="caution">
    <text evidence="1">The sequence shown here is derived from an EMBL/GenBank/DDBJ whole genome shotgun (WGS) entry which is preliminary data.</text>
</comment>
<evidence type="ECO:0000313" key="1">
    <source>
        <dbReference type="EMBL" id="KAH6947881.1"/>
    </source>
</evidence>
<sequence>MPVFAKWMSLVAPVRLLAPEGLAFSERPRPRRLEWIAHLFRARVAVPEWGRQVAAIDIGWGERAMPLRTGAAPGAIALFRRLCRWAFLAPRPCGAMSFALFLSSEPYEEATAQRPPCSAELIAWFRRVLAASRLTTERGIARGWRAGEASAPTLGGDTSSSRDSLKNGVCNWPPQTRREEGGVVCRVLLPN</sequence>
<proteinExistence type="predicted"/>
<organism evidence="1 2">
    <name type="scientific">Hyalomma asiaticum</name>
    <name type="common">Tick</name>
    <dbReference type="NCBI Taxonomy" id="266040"/>
    <lineage>
        <taxon>Eukaryota</taxon>
        <taxon>Metazoa</taxon>
        <taxon>Ecdysozoa</taxon>
        <taxon>Arthropoda</taxon>
        <taxon>Chelicerata</taxon>
        <taxon>Arachnida</taxon>
        <taxon>Acari</taxon>
        <taxon>Parasitiformes</taxon>
        <taxon>Ixodida</taxon>
        <taxon>Ixodoidea</taxon>
        <taxon>Ixodidae</taxon>
        <taxon>Hyalomminae</taxon>
        <taxon>Hyalomma</taxon>
    </lineage>
</organism>
<dbReference type="Proteomes" id="UP000821845">
    <property type="component" value="Chromosome 1"/>
</dbReference>
<evidence type="ECO:0000313" key="2">
    <source>
        <dbReference type="Proteomes" id="UP000821845"/>
    </source>
</evidence>
<protein>
    <submittedName>
        <fullName evidence="1">Uncharacterized protein</fullName>
    </submittedName>
</protein>
<accession>A0ACB7TL38</accession>
<reference evidence="1" key="1">
    <citation type="submission" date="2020-05" db="EMBL/GenBank/DDBJ databases">
        <title>Large-scale comparative analyses of tick genomes elucidate their genetic diversity and vector capacities.</title>
        <authorList>
            <person name="Jia N."/>
            <person name="Wang J."/>
            <person name="Shi W."/>
            <person name="Du L."/>
            <person name="Sun Y."/>
            <person name="Zhan W."/>
            <person name="Jiang J."/>
            <person name="Wang Q."/>
            <person name="Zhang B."/>
            <person name="Ji P."/>
            <person name="Sakyi L.B."/>
            <person name="Cui X."/>
            <person name="Yuan T."/>
            <person name="Jiang B."/>
            <person name="Yang W."/>
            <person name="Lam T.T.-Y."/>
            <person name="Chang Q."/>
            <person name="Ding S."/>
            <person name="Wang X."/>
            <person name="Zhu J."/>
            <person name="Ruan X."/>
            <person name="Zhao L."/>
            <person name="Wei J."/>
            <person name="Que T."/>
            <person name="Du C."/>
            <person name="Cheng J."/>
            <person name="Dai P."/>
            <person name="Han X."/>
            <person name="Huang E."/>
            <person name="Gao Y."/>
            <person name="Liu J."/>
            <person name="Shao H."/>
            <person name="Ye R."/>
            <person name="Li L."/>
            <person name="Wei W."/>
            <person name="Wang X."/>
            <person name="Wang C."/>
            <person name="Yang T."/>
            <person name="Huo Q."/>
            <person name="Li W."/>
            <person name="Guo W."/>
            <person name="Chen H."/>
            <person name="Zhou L."/>
            <person name="Ni X."/>
            <person name="Tian J."/>
            <person name="Zhou Y."/>
            <person name="Sheng Y."/>
            <person name="Liu T."/>
            <person name="Pan Y."/>
            <person name="Xia L."/>
            <person name="Li J."/>
            <person name="Zhao F."/>
            <person name="Cao W."/>
        </authorList>
    </citation>
    <scope>NUCLEOTIDE SEQUENCE</scope>
    <source>
        <strain evidence="1">Hyas-2018</strain>
    </source>
</reference>
<dbReference type="EMBL" id="CM023481">
    <property type="protein sequence ID" value="KAH6947881.1"/>
    <property type="molecule type" value="Genomic_DNA"/>
</dbReference>
<name>A0ACB7TL38_HYAAI</name>
<keyword evidence="2" id="KW-1185">Reference proteome</keyword>